<reference evidence="1 2" key="1">
    <citation type="submission" date="2024-02" db="EMBL/GenBank/DDBJ databases">
        <title>Distribution and functional of Brevundimonas-related endobacteria within Verticillium dahliae.</title>
        <authorList>
            <person name="Zeng H."/>
        </authorList>
    </citation>
    <scope>NUCLEOTIDE SEQUENCE [LARGE SCALE GENOMIC DNA]</scope>
    <source>
        <strain evidence="1 2">TRM 44200</strain>
    </source>
</reference>
<keyword evidence="2" id="KW-1185">Reference proteome</keyword>
<dbReference type="RefSeq" id="WP_338575759.1">
    <property type="nucleotide sequence ID" value="NZ_CP146369.1"/>
</dbReference>
<dbReference type="Proteomes" id="UP001363460">
    <property type="component" value="Chromosome"/>
</dbReference>
<name>A0ABZ2I878_9CAUL</name>
<organism evidence="1 2">
    <name type="scientific">Brevundimonas olei</name>
    <dbReference type="NCBI Taxonomy" id="657642"/>
    <lineage>
        <taxon>Bacteria</taxon>
        <taxon>Pseudomonadati</taxon>
        <taxon>Pseudomonadota</taxon>
        <taxon>Alphaproteobacteria</taxon>
        <taxon>Caulobacterales</taxon>
        <taxon>Caulobacteraceae</taxon>
        <taxon>Brevundimonas</taxon>
    </lineage>
</organism>
<gene>
    <name evidence="1" type="ORF">V8J38_11280</name>
</gene>
<evidence type="ECO:0000313" key="1">
    <source>
        <dbReference type="EMBL" id="WWT53836.1"/>
    </source>
</evidence>
<sequence length="69" mass="7297">MTPYLTLDDIKRASRIAGQHLDQTGKGALFDGITADEWLTVCAIIVNEANKAAGDRIVAAWTVPVGAEG</sequence>
<proteinExistence type="predicted"/>
<accession>A0ABZ2I878</accession>
<protein>
    <submittedName>
        <fullName evidence="1">Uncharacterized protein</fullName>
    </submittedName>
</protein>
<evidence type="ECO:0000313" key="2">
    <source>
        <dbReference type="Proteomes" id="UP001363460"/>
    </source>
</evidence>
<dbReference type="EMBL" id="CP146369">
    <property type="protein sequence ID" value="WWT53836.1"/>
    <property type="molecule type" value="Genomic_DNA"/>
</dbReference>